<evidence type="ECO:0000313" key="1">
    <source>
        <dbReference type="EMBL" id="GBC01156.1"/>
    </source>
</evidence>
<dbReference type="GO" id="GO:0003735">
    <property type="term" value="F:structural constituent of ribosome"/>
    <property type="evidence" value="ECO:0007669"/>
    <property type="project" value="InterPro"/>
</dbReference>
<organism evidence="1 2">
    <name type="scientific">Rhizophagus clarus</name>
    <dbReference type="NCBI Taxonomy" id="94130"/>
    <lineage>
        <taxon>Eukaryota</taxon>
        <taxon>Fungi</taxon>
        <taxon>Fungi incertae sedis</taxon>
        <taxon>Mucoromycota</taxon>
        <taxon>Glomeromycotina</taxon>
        <taxon>Glomeromycetes</taxon>
        <taxon>Glomerales</taxon>
        <taxon>Glomeraceae</taxon>
        <taxon>Rhizophagus</taxon>
    </lineage>
</organism>
<name>A0A2Z6REU0_9GLOM</name>
<evidence type="ECO:0000313" key="2">
    <source>
        <dbReference type="Proteomes" id="UP000247702"/>
    </source>
</evidence>
<dbReference type="PANTHER" id="PTHR35316">
    <property type="entry name" value="28S RIBOSOMAL S34 PROTEIN"/>
    <property type="match status" value="1"/>
</dbReference>
<gene>
    <name evidence="1" type="ORF">RclHR1_04090007</name>
</gene>
<dbReference type="PANTHER" id="PTHR35316:SF1">
    <property type="entry name" value="28S RIBOSOMAL S34 PROTEIN"/>
    <property type="match status" value="1"/>
</dbReference>
<dbReference type="Proteomes" id="UP000247702">
    <property type="component" value="Unassembled WGS sequence"/>
</dbReference>
<sequence length="118" mass="13682">MNSLEMTSIAKELLKKSGYPIIRDSNKSKNLLELLNVYPNYGVGLKVVPDHWVKKGILESYYEVTKVAPKLKNTNHGKAFGIKVWKGKILYKGKPMRISGTLKWNWYRWPIMKTRIDS</sequence>
<dbReference type="InterPro" id="IPR032053">
    <property type="entry name" value="Ribosomal_mS34"/>
</dbReference>
<reference evidence="1 2" key="1">
    <citation type="submission" date="2017-11" db="EMBL/GenBank/DDBJ databases">
        <title>The genome of Rhizophagus clarus HR1 reveals common genetic basis of auxotrophy among arbuscular mycorrhizal fungi.</title>
        <authorList>
            <person name="Kobayashi Y."/>
        </authorList>
    </citation>
    <scope>NUCLEOTIDE SEQUENCE [LARGE SCALE GENOMIC DNA]</scope>
    <source>
        <strain evidence="1 2">HR1</strain>
    </source>
</reference>
<dbReference type="GO" id="GO:0005739">
    <property type="term" value="C:mitochondrion"/>
    <property type="evidence" value="ECO:0007669"/>
    <property type="project" value="InterPro"/>
</dbReference>
<keyword evidence="2" id="KW-1185">Reference proteome</keyword>
<comment type="caution">
    <text evidence="1">The sequence shown here is derived from an EMBL/GenBank/DDBJ whole genome shotgun (WGS) entry which is preliminary data.</text>
</comment>
<protein>
    <submittedName>
        <fullName evidence="1">Uncharacterized protein</fullName>
    </submittedName>
</protein>
<proteinExistence type="predicted"/>
<accession>A0A2Z6REU0</accession>
<dbReference type="Pfam" id="PF16053">
    <property type="entry name" value="MRP-S34"/>
    <property type="match status" value="1"/>
</dbReference>
<dbReference type="EMBL" id="BEXD01003435">
    <property type="protein sequence ID" value="GBC01156.1"/>
    <property type="molecule type" value="Genomic_DNA"/>
</dbReference>
<dbReference type="AlphaFoldDB" id="A0A2Z6REU0"/>